<reference evidence="1" key="1">
    <citation type="journal article" date="2019" name="bioRxiv">
        <title>The Genome of the Zebra Mussel, Dreissena polymorpha: A Resource for Invasive Species Research.</title>
        <authorList>
            <person name="McCartney M.A."/>
            <person name="Auch B."/>
            <person name="Kono T."/>
            <person name="Mallez S."/>
            <person name="Zhang Y."/>
            <person name="Obille A."/>
            <person name="Becker A."/>
            <person name="Abrahante J.E."/>
            <person name="Garbe J."/>
            <person name="Badalamenti J.P."/>
            <person name="Herman A."/>
            <person name="Mangelson H."/>
            <person name="Liachko I."/>
            <person name="Sullivan S."/>
            <person name="Sone E.D."/>
            <person name="Koren S."/>
            <person name="Silverstein K.A.T."/>
            <person name="Beckman K.B."/>
            <person name="Gohl D.M."/>
        </authorList>
    </citation>
    <scope>NUCLEOTIDE SEQUENCE</scope>
    <source>
        <strain evidence="1">Duluth1</strain>
        <tissue evidence="1">Whole animal</tissue>
    </source>
</reference>
<gene>
    <name evidence="1" type="ORF">DPMN_117793</name>
</gene>
<organism evidence="1 2">
    <name type="scientific">Dreissena polymorpha</name>
    <name type="common">Zebra mussel</name>
    <name type="synonym">Mytilus polymorpha</name>
    <dbReference type="NCBI Taxonomy" id="45954"/>
    <lineage>
        <taxon>Eukaryota</taxon>
        <taxon>Metazoa</taxon>
        <taxon>Spiralia</taxon>
        <taxon>Lophotrochozoa</taxon>
        <taxon>Mollusca</taxon>
        <taxon>Bivalvia</taxon>
        <taxon>Autobranchia</taxon>
        <taxon>Heteroconchia</taxon>
        <taxon>Euheterodonta</taxon>
        <taxon>Imparidentia</taxon>
        <taxon>Neoheterodontei</taxon>
        <taxon>Myida</taxon>
        <taxon>Dreissenoidea</taxon>
        <taxon>Dreissenidae</taxon>
        <taxon>Dreissena</taxon>
    </lineage>
</organism>
<comment type="caution">
    <text evidence="1">The sequence shown here is derived from an EMBL/GenBank/DDBJ whole genome shotgun (WGS) entry which is preliminary data.</text>
</comment>
<proteinExistence type="predicted"/>
<dbReference type="Proteomes" id="UP000828390">
    <property type="component" value="Unassembled WGS sequence"/>
</dbReference>
<keyword evidence="2" id="KW-1185">Reference proteome</keyword>
<protein>
    <submittedName>
        <fullName evidence="1">Uncharacterized protein</fullName>
    </submittedName>
</protein>
<evidence type="ECO:0000313" key="2">
    <source>
        <dbReference type="Proteomes" id="UP000828390"/>
    </source>
</evidence>
<evidence type="ECO:0000313" key="1">
    <source>
        <dbReference type="EMBL" id="KAH3816280.1"/>
    </source>
</evidence>
<reference evidence="1" key="2">
    <citation type="submission" date="2020-11" db="EMBL/GenBank/DDBJ databases">
        <authorList>
            <person name="McCartney M.A."/>
            <person name="Auch B."/>
            <person name="Kono T."/>
            <person name="Mallez S."/>
            <person name="Becker A."/>
            <person name="Gohl D.M."/>
            <person name="Silverstein K.A.T."/>
            <person name="Koren S."/>
            <person name="Bechman K.B."/>
            <person name="Herman A."/>
            <person name="Abrahante J.E."/>
            <person name="Garbe J."/>
        </authorList>
    </citation>
    <scope>NUCLEOTIDE SEQUENCE</scope>
    <source>
        <strain evidence="1">Duluth1</strain>
        <tissue evidence="1">Whole animal</tissue>
    </source>
</reference>
<dbReference type="EMBL" id="JAIWYP010000005">
    <property type="protein sequence ID" value="KAH3816280.1"/>
    <property type="molecule type" value="Genomic_DNA"/>
</dbReference>
<dbReference type="AlphaFoldDB" id="A0A9D4GFQ5"/>
<accession>A0A9D4GFQ5</accession>
<name>A0A9D4GFQ5_DREPO</name>
<sequence length="52" mass="5979">MTKNLQIFSCVTVDSARYRRRPAPETTLGLLPPGVKHLVHCTWDKRLVRETS</sequence>